<comment type="caution">
    <text evidence="1">The sequence shown here is derived from an EMBL/GenBank/DDBJ whole genome shotgun (WGS) entry which is preliminary data.</text>
</comment>
<organism evidence="1 2">
    <name type="scientific">Algoriphagus formosus</name>
    <dbReference type="NCBI Taxonomy" id="2007308"/>
    <lineage>
        <taxon>Bacteria</taxon>
        <taxon>Pseudomonadati</taxon>
        <taxon>Bacteroidota</taxon>
        <taxon>Cytophagia</taxon>
        <taxon>Cytophagales</taxon>
        <taxon>Cyclobacteriaceae</taxon>
        <taxon>Algoriphagus</taxon>
    </lineage>
</organism>
<dbReference type="AlphaFoldDB" id="A0A4V3AQI4"/>
<reference evidence="1 2" key="1">
    <citation type="submission" date="2019-03" db="EMBL/GenBank/DDBJ databases">
        <title>Algoriphagus aquimaris sp. nov., isolated form marine sediment in Pohang, Korea.</title>
        <authorList>
            <person name="Kim J."/>
            <person name="Yoon S.-H."/>
            <person name="Lee S.-S."/>
        </authorList>
    </citation>
    <scope>NUCLEOTIDE SEQUENCE [LARGE SCALE GENOMIC DNA]</scope>
    <source>
        <strain evidence="1 2">F21</strain>
    </source>
</reference>
<dbReference type="RefSeq" id="WP_133391561.1">
    <property type="nucleotide sequence ID" value="NZ_SMUW01000036.1"/>
</dbReference>
<dbReference type="EMBL" id="SMUW01000036">
    <property type="protein sequence ID" value="TDK42837.1"/>
    <property type="molecule type" value="Genomic_DNA"/>
</dbReference>
<proteinExistence type="predicted"/>
<sequence length="919" mass="106921">MIDLLNKLSKEYYLQLGDYKFSPITKLTTGMSLEYCKLVKEQKCLKKPFLFCLPEKKAAALWASISILTNYYLEDYVNIGDEGIAFQEGEKVMIYGCVAQIVRIQNGKYFLKFKGNAVFQLNDKLKNQLSRANQSRALNLHSRYTQKRKEAKKNRNPISKILYPKDEVFINQRNLKSKILIVAGRGQVKKFHHYLDTVEIYGEKLQKVFPEGENLIITPDLKRFKIDENSDSAISEARFVEILEKALNKESFYKAKIEINELVDMYRIHNQITQEFDQLFSDLKENYIEIIPQLKILDDNYPGPTENLHDHIRAVVLNDVSQLIDYPNTVKYFLKKSIPVIVFSDRHVINTQDIGFYKSLFQETEDLFQLNWNKKKLSTIKELGSEVLEDVDLYEYDDGTSYYIDPTSGNEIPWTEDVFIDQQLWDQAMRYEDQVINIESYKGCTLDTLAPRLVKQVRVLEEFEVLQKSFYRNFFPALYALKNSQSSNESVRKLINAFRCDFEMVVDHLPTDVSQDFLKAIAEADKFSVNSKDLKSEVDVFSIGIPTDLGENFTIPLGFEEINLPNEQSERIVFTGYPYDEFRSNHLINSVNKYFIPEIKLKCWPNEASLTYNYLRRRIEAGYFNDILPEGIDLNEDLRIESEDDIESEINHFLSCSNKTAFVDQSEDDIAQIHQFKYKGFLTSQESSTTWKVKCDVLNFENGDFMFLSRGSTILCLSEDLHGKMKVYKKNADLFLPGDVVFRYIKDRTAYLEISKKDPEVGKSYKELDIWKNALNDLYSKQGHSTKYLESFLIQHRDEHKLKGNPVHTNLERWLFDEEIISPDEDNLRLILSAAEVSKIEERLAVLDKAYKIATAHRISLSTRIKKEISKELSRKAEMNGDFKINVDGESIEVETRIIASVDRNGIQVDYHNTRKILC</sequence>
<evidence type="ECO:0000313" key="1">
    <source>
        <dbReference type="EMBL" id="TDK42837.1"/>
    </source>
</evidence>
<accession>A0A4V3AQI4</accession>
<keyword evidence="2" id="KW-1185">Reference proteome</keyword>
<dbReference type="Proteomes" id="UP000295438">
    <property type="component" value="Unassembled WGS sequence"/>
</dbReference>
<evidence type="ECO:0000313" key="2">
    <source>
        <dbReference type="Proteomes" id="UP000295438"/>
    </source>
</evidence>
<name>A0A4V3AQI4_9BACT</name>
<gene>
    <name evidence="1" type="ORF">E1898_15515</name>
</gene>
<protein>
    <submittedName>
        <fullName evidence="1">Uncharacterized protein</fullName>
    </submittedName>
</protein>